<keyword evidence="2" id="KW-0732">Signal</keyword>
<reference evidence="3" key="1">
    <citation type="submission" date="2014-02" db="EMBL/GenBank/DDBJ databases">
        <authorList>
            <person name="Wei H.-L."/>
        </authorList>
    </citation>
    <scope>NUCLEOTIDE SEQUENCE</scope>
    <source>
        <strain evidence="3">J5</strain>
    </source>
</reference>
<feature type="chain" id="PRO_5002410233" evidence="2">
    <location>
        <begin position="39"/>
        <end position="170"/>
    </location>
</feature>
<reference evidence="3" key="2">
    <citation type="journal article" date="2015" name="Appl. Microbiol. Biotechnol.">
        <title>Genome-wide investigation of the genes involved in nicotine metabolism in Pseudomonas putida J5 by Tn5 transposon mutagenesis.</title>
        <authorList>
            <person name="Xia Z."/>
            <person name="Zhang W."/>
            <person name="Lei L."/>
            <person name="Liu X."/>
            <person name="Wei H.L."/>
        </authorList>
    </citation>
    <scope>NUCLEOTIDE SEQUENCE</scope>
    <source>
        <strain evidence="3">J5</strain>
    </source>
</reference>
<dbReference type="PANTHER" id="PTHR11803:SF58">
    <property type="entry name" value="PROTEIN HMF1-RELATED"/>
    <property type="match status" value="1"/>
</dbReference>
<accession>A0A0E3EKX4</accession>
<dbReference type="EMBL" id="KJ462515">
    <property type="protein sequence ID" value="AIW62975.1"/>
    <property type="molecule type" value="Genomic_DNA"/>
</dbReference>
<dbReference type="SUPFAM" id="SSF55298">
    <property type="entry name" value="YjgF-like"/>
    <property type="match status" value="1"/>
</dbReference>
<comment type="similarity">
    <text evidence="1">Belongs to the RutC family.</text>
</comment>
<protein>
    <submittedName>
        <fullName evidence="3">NdaE</fullName>
    </submittedName>
</protein>
<dbReference type="PANTHER" id="PTHR11803">
    <property type="entry name" value="2-IMINOBUTANOATE/2-IMINOPROPANOATE DEAMINASE RIDA"/>
    <property type="match status" value="1"/>
</dbReference>
<dbReference type="CDD" id="cd00448">
    <property type="entry name" value="YjgF_YER057c_UK114_family"/>
    <property type="match status" value="1"/>
</dbReference>
<evidence type="ECO:0000256" key="2">
    <source>
        <dbReference type="SAM" id="SignalP"/>
    </source>
</evidence>
<dbReference type="Gene3D" id="3.30.1330.40">
    <property type="entry name" value="RutC-like"/>
    <property type="match status" value="1"/>
</dbReference>
<dbReference type="InterPro" id="IPR035959">
    <property type="entry name" value="RutC-like_sf"/>
</dbReference>
<dbReference type="Pfam" id="PF01042">
    <property type="entry name" value="Ribonuc_L-PSP"/>
    <property type="match status" value="1"/>
</dbReference>
<evidence type="ECO:0000313" key="3">
    <source>
        <dbReference type="EMBL" id="AIW62975.1"/>
    </source>
</evidence>
<feature type="signal peptide" evidence="2">
    <location>
        <begin position="1"/>
        <end position="38"/>
    </location>
</feature>
<dbReference type="GO" id="GO:0005829">
    <property type="term" value="C:cytosol"/>
    <property type="evidence" value="ECO:0007669"/>
    <property type="project" value="TreeGrafter"/>
</dbReference>
<dbReference type="AlphaFoldDB" id="A0A0E3EKX4"/>
<proteinExistence type="inferred from homology"/>
<organism evidence="3">
    <name type="scientific">Pseudomonas putida</name>
    <name type="common">Arthrobacter siderocapsulatus</name>
    <dbReference type="NCBI Taxonomy" id="303"/>
    <lineage>
        <taxon>Bacteria</taxon>
        <taxon>Pseudomonadati</taxon>
        <taxon>Pseudomonadota</taxon>
        <taxon>Gammaproteobacteria</taxon>
        <taxon>Pseudomonadales</taxon>
        <taxon>Pseudomonadaceae</taxon>
        <taxon>Pseudomonas</taxon>
    </lineage>
</organism>
<sequence>MIIPQKPRRHFPKHNKCSLRHSFLLVTFLTLLSPQLFANDAKTAFHLNPDFEKKYNFSIAIKAGSYLYIGGVTAVDKEGREVYAGDASKQMQLIYERMSAILKAHGADFSKVVSETIYYKTDNDTYYKALEARAAAYNGVVAPSASGVRVADFASDSALVEITAVAYLGE</sequence>
<dbReference type="InterPro" id="IPR006175">
    <property type="entry name" value="YjgF/YER057c/UK114"/>
</dbReference>
<gene>
    <name evidence="3" type="primary">ndaE</name>
</gene>
<name>A0A0E3EKX4_PSEPU</name>
<dbReference type="GO" id="GO:0019239">
    <property type="term" value="F:deaminase activity"/>
    <property type="evidence" value="ECO:0007669"/>
    <property type="project" value="TreeGrafter"/>
</dbReference>
<evidence type="ECO:0000256" key="1">
    <source>
        <dbReference type="ARBA" id="ARBA00010552"/>
    </source>
</evidence>